<evidence type="ECO:0000313" key="10">
    <source>
        <dbReference type="Proteomes" id="UP000244940"/>
    </source>
</evidence>
<gene>
    <name evidence="9" type="ORF">C4N9_00060</name>
</gene>
<dbReference type="Gene3D" id="1.10.1040.10">
    <property type="entry name" value="N-(1-d-carboxylethyl)-l-norvaline Dehydrogenase, domain 2"/>
    <property type="match status" value="1"/>
</dbReference>
<dbReference type="AlphaFoldDB" id="A0A2U2CJ90"/>
<evidence type="ECO:0000259" key="8">
    <source>
        <dbReference type="Pfam" id="PF08546"/>
    </source>
</evidence>
<dbReference type="InterPro" id="IPR013752">
    <property type="entry name" value="KPA_reductase"/>
</dbReference>
<dbReference type="InterPro" id="IPR051402">
    <property type="entry name" value="KPR-Related"/>
</dbReference>
<dbReference type="InterPro" id="IPR013328">
    <property type="entry name" value="6PGD_dom2"/>
</dbReference>
<dbReference type="SUPFAM" id="SSF51735">
    <property type="entry name" value="NAD(P)-binding Rossmann-fold domains"/>
    <property type="match status" value="1"/>
</dbReference>
<dbReference type="SUPFAM" id="SSF48179">
    <property type="entry name" value="6-phosphogluconate dehydrogenase C-terminal domain-like"/>
    <property type="match status" value="1"/>
</dbReference>
<dbReference type="GO" id="GO:0005737">
    <property type="term" value="C:cytoplasm"/>
    <property type="evidence" value="ECO:0007669"/>
    <property type="project" value="TreeGrafter"/>
</dbReference>
<feature type="domain" description="Ketopantoate reductase N-terminal" evidence="7">
    <location>
        <begin position="18"/>
        <end position="120"/>
    </location>
</feature>
<comment type="catalytic activity">
    <reaction evidence="6">
        <text>(R)-pantoate + NADP(+) = 2-dehydropantoate + NADPH + H(+)</text>
        <dbReference type="Rhea" id="RHEA:16233"/>
        <dbReference type="ChEBI" id="CHEBI:11561"/>
        <dbReference type="ChEBI" id="CHEBI:15378"/>
        <dbReference type="ChEBI" id="CHEBI:15980"/>
        <dbReference type="ChEBI" id="CHEBI:57783"/>
        <dbReference type="ChEBI" id="CHEBI:58349"/>
        <dbReference type="EC" id="1.1.1.169"/>
    </reaction>
</comment>
<reference evidence="9 10" key="1">
    <citation type="submission" date="2018-05" db="EMBL/GenBank/DDBJ databases">
        <title>Pararhodobacter marina sp. nov., isolated from deep-sea water of the Indian Ocean.</title>
        <authorList>
            <person name="Lai Q.Sr."/>
            <person name="Liu X."/>
            <person name="Shao Z."/>
        </authorList>
    </citation>
    <scope>NUCLEOTIDE SEQUENCE [LARGE SCALE GENOMIC DNA]</scope>
    <source>
        <strain evidence="9 10">CIC4N-9</strain>
    </source>
</reference>
<dbReference type="InterPro" id="IPR013332">
    <property type="entry name" value="KPR_N"/>
</dbReference>
<proteinExistence type="predicted"/>
<dbReference type="InterPro" id="IPR008927">
    <property type="entry name" value="6-PGluconate_DH-like_C_sf"/>
</dbReference>
<evidence type="ECO:0000256" key="4">
    <source>
        <dbReference type="ARBA" id="ARBA00022655"/>
    </source>
</evidence>
<keyword evidence="4" id="KW-0566">Pantothenate biosynthesis</keyword>
<dbReference type="FunFam" id="1.10.1040.10:FF:000017">
    <property type="entry name" value="2-dehydropantoate 2-reductase"/>
    <property type="match status" value="1"/>
</dbReference>
<name>A0A2U2CJ90_9RHOB</name>
<feature type="domain" description="Ketopantoate reductase C-terminal" evidence="8">
    <location>
        <begin position="215"/>
        <end position="334"/>
    </location>
</feature>
<accession>A0A2U2CJ90</accession>
<dbReference type="UniPathway" id="UPA00028">
    <property type="reaction ID" value="UER00004"/>
</dbReference>
<evidence type="ECO:0000256" key="3">
    <source>
        <dbReference type="ARBA" id="ARBA00019465"/>
    </source>
</evidence>
<sequence length="345" mass="35945">MPRRRRRAELSLSGADSIAIVGCGAIGSLIAARLAAAGRPVAALARGAHLTAMRAQGLRLTADDGTDTLHRLAVTDRMDRLPDAGVILITLKAHHLAPFALELAERAARGAALVFAQNGIPWWYPRGIPALAGLPPGAVDPEGALSGAMEDLPVMGGVLYMIASLRAPGWVHEVPMQGKRLLVGAADHNHNQSRAAAVAAALDVPGNPTKVDTEIRRTVWAKLLGNIALNPLCMLTGVPVDRLMADPEAARMVEALMHEAADIAGAAGIPGLQDGIPPRLAAFRERPGVKPSMLQDAELGRAMEIGPILGAPLALAQRLGVPAPLLAQIHALAALRAQTLGPKEP</sequence>
<keyword evidence="10" id="KW-1185">Reference proteome</keyword>
<dbReference type="Pfam" id="PF08546">
    <property type="entry name" value="ApbA_C"/>
    <property type="match status" value="1"/>
</dbReference>
<dbReference type="GO" id="GO:0015940">
    <property type="term" value="P:pantothenate biosynthetic process"/>
    <property type="evidence" value="ECO:0007669"/>
    <property type="project" value="UniProtKB-UniPathway"/>
</dbReference>
<dbReference type="Pfam" id="PF02558">
    <property type="entry name" value="ApbA"/>
    <property type="match status" value="1"/>
</dbReference>
<comment type="pathway">
    <text evidence="1">Cofactor biosynthesis; (R)-pantothenate biosynthesis; (R)-pantoate from 3-methyl-2-oxobutanoate: step 2/2.</text>
</comment>
<dbReference type="PANTHER" id="PTHR21708:SF45">
    <property type="entry name" value="2-DEHYDROPANTOATE 2-REDUCTASE"/>
    <property type="match status" value="1"/>
</dbReference>
<evidence type="ECO:0000256" key="2">
    <source>
        <dbReference type="ARBA" id="ARBA00013014"/>
    </source>
</evidence>
<dbReference type="EMBL" id="QEYD01000001">
    <property type="protein sequence ID" value="PWE31921.1"/>
    <property type="molecule type" value="Genomic_DNA"/>
</dbReference>
<evidence type="ECO:0000256" key="5">
    <source>
        <dbReference type="ARBA" id="ARBA00032024"/>
    </source>
</evidence>
<dbReference type="NCBIfam" id="NF005089">
    <property type="entry name" value="PRK06522.1-4"/>
    <property type="match status" value="1"/>
</dbReference>
<dbReference type="Proteomes" id="UP000244940">
    <property type="component" value="Unassembled WGS sequence"/>
</dbReference>
<dbReference type="InterPro" id="IPR036291">
    <property type="entry name" value="NAD(P)-bd_dom_sf"/>
</dbReference>
<evidence type="ECO:0000313" key="9">
    <source>
        <dbReference type="EMBL" id="PWE31921.1"/>
    </source>
</evidence>
<dbReference type="EC" id="1.1.1.169" evidence="2"/>
<protein>
    <recommendedName>
        <fullName evidence="3">2-dehydropantoate 2-reductase</fullName>
        <ecNumber evidence="2">1.1.1.169</ecNumber>
    </recommendedName>
    <alternativeName>
        <fullName evidence="5">Ketopantoate reductase</fullName>
    </alternativeName>
</protein>
<evidence type="ECO:0000256" key="1">
    <source>
        <dbReference type="ARBA" id="ARBA00004994"/>
    </source>
</evidence>
<evidence type="ECO:0000256" key="6">
    <source>
        <dbReference type="ARBA" id="ARBA00048793"/>
    </source>
</evidence>
<comment type="caution">
    <text evidence="9">The sequence shown here is derived from an EMBL/GenBank/DDBJ whole genome shotgun (WGS) entry which is preliminary data.</text>
</comment>
<dbReference type="GO" id="GO:0008677">
    <property type="term" value="F:2-dehydropantoate 2-reductase activity"/>
    <property type="evidence" value="ECO:0007669"/>
    <property type="project" value="UniProtKB-EC"/>
</dbReference>
<organism evidence="9 10">
    <name type="scientific">Pararhodobacter marinus</name>
    <dbReference type="NCBI Taxonomy" id="2184063"/>
    <lineage>
        <taxon>Bacteria</taxon>
        <taxon>Pseudomonadati</taxon>
        <taxon>Pseudomonadota</taxon>
        <taxon>Alphaproteobacteria</taxon>
        <taxon>Rhodobacterales</taxon>
        <taxon>Paracoccaceae</taxon>
        <taxon>Pararhodobacter</taxon>
    </lineage>
</organism>
<evidence type="ECO:0000259" key="7">
    <source>
        <dbReference type="Pfam" id="PF02558"/>
    </source>
</evidence>
<dbReference type="Gene3D" id="3.40.50.720">
    <property type="entry name" value="NAD(P)-binding Rossmann-like Domain"/>
    <property type="match status" value="1"/>
</dbReference>
<dbReference type="PANTHER" id="PTHR21708">
    <property type="entry name" value="PROBABLE 2-DEHYDROPANTOATE 2-REDUCTASE"/>
    <property type="match status" value="1"/>
</dbReference>